<evidence type="ECO:0000259" key="13">
    <source>
        <dbReference type="Pfam" id="PF05843"/>
    </source>
</evidence>
<comment type="function">
    <text evidence="7">One of the multiple factors required for polyadenylation and 3'-end cleavage of mammalian pre-mRNAs.</text>
</comment>
<evidence type="ECO:0000313" key="15">
    <source>
        <dbReference type="Proteomes" id="UP000670152"/>
    </source>
</evidence>
<dbReference type="InterPro" id="IPR003107">
    <property type="entry name" value="HAT"/>
</dbReference>
<dbReference type="Proteomes" id="UP000670152">
    <property type="component" value="Unassembled WGS sequence"/>
</dbReference>
<dbReference type="Gene3D" id="1.25.40.1040">
    <property type="match status" value="1"/>
</dbReference>
<evidence type="ECO:0000256" key="6">
    <source>
        <dbReference type="ARBA" id="ARBA00023242"/>
    </source>
</evidence>
<evidence type="ECO:0000256" key="12">
    <source>
        <dbReference type="SAM" id="MobiDB-lite"/>
    </source>
</evidence>
<proteinExistence type="predicted"/>
<evidence type="ECO:0000256" key="9">
    <source>
        <dbReference type="ARBA" id="ARBA00074328"/>
    </source>
</evidence>
<keyword evidence="5" id="KW-0007">Acetylation</keyword>
<dbReference type="GO" id="GO:0031124">
    <property type="term" value="P:mRNA 3'-end processing"/>
    <property type="evidence" value="ECO:0007669"/>
    <property type="project" value="InterPro"/>
</dbReference>
<comment type="caution">
    <text evidence="14">The sequence shown here is derived from an EMBL/GenBank/DDBJ whole genome shotgun (WGS) entry which is preliminary data.</text>
</comment>
<gene>
    <name evidence="14" type="primary">Su(f)</name>
    <name evidence="14" type="ORF">G6Z77_0005855</name>
</gene>
<feature type="non-terminal residue" evidence="14">
    <location>
        <position position="1"/>
    </location>
</feature>
<evidence type="ECO:0000256" key="4">
    <source>
        <dbReference type="ARBA" id="ARBA00022737"/>
    </source>
</evidence>
<keyword evidence="2" id="KW-0597">Phosphoprotein</keyword>
<evidence type="ECO:0000256" key="3">
    <source>
        <dbReference type="ARBA" id="ARBA00022664"/>
    </source>
</evidence>
<dbReference type="SMART" id="SM00386">
    <property type="entry name" value="HAT"/>
    <property type="match status" value="9"/>
</dbReference>
<evidence type="ECO:0000256" key="8">
    <source>
        <dbReference type="ARBA" id="ARBA00062648"/>
    </source>
</evidence>
<comment type="subunit">
    <text evidence="8">Homodimer. The CSTF complex is composed of CSTF1 (50 kDa subunit), CSTF2 (64 kDa subunit) and CSTF3 (77 kDa subunit). CSTF3 directly interacts with CSTF1 and CSTF2. Interacts with FIP1L1.</text>
</comment>
<keyword evidence="6" id="KW-0539">Nucleus</keyword>
<evidence type="ECO:0000256" key="2">
    <source>
        <dbReference type="ARBA" id="ARBA00022553"/>
    </source>
</evidence>
<evidence type="ECO:0000256" key="5">
    <source>
        <dbReference type="ARBA" id="ARBA00022990"/>
    </source>
</evidence>
<feature type="region of interest" description="Disordered" evidence="12">
    <location>
        <begin position="974"/>
        <end position="1015"/>
    </location>
</feature>
<evidence type="ECO:0000256" key="10">
    <source>
        <dbReference type="ARBA" id="ARBA00076953"/>
    </source>
</evidence>
<evidence type="ECO:0000256" key="7">
    <source>
        <dbReference type="ARBA" id="ARBA00055756"/>
    </source>
</evidence>
<comment type="subcellular location">
    <subcellularLocation>
        <location evidence="1">Nucleus</location>
    </subcellularLocation>
</comment>
<feature type="domain" description="Suppressor of forked" evidence="13">
    <location>
        <begin position="326"/>
        <end position="842"/>
    </location>
</feature>
<keyword evidence="3" id="KW-0507">mRNA processing</keyword>
<dbReference type="InterPro" id="IPR045243">
    <property type="entry name" value="Rna14-like"/>
</dbReference>
<keyword evidence="15" id="KW-1185">Reference proteome</keyword>
<reference evidence="14 15" key="1">
    <citation type="submission" date="2020-02" db="EMBL/GenBank/DDBJ databases">
        <title>Relaxed selection underlies rapid genomic changes in the transitions from sociality to social parasitism in ants.</title>
        <authorList>
            <person name="Bi X."/>
        </authorList>
    </citation>
    <scope>NUCLEOTIDE SEQUENCE [LARGE SCALE GENOMIC DNA]</scope>
    <source>
        <strain evidence="14">BGI-DK2014b</strain>
        <tissue evidence="14">Whole body</tissue>
    </source>
</reference>
<name>A0A836JJR5_9HYME</name>
<dbReference type="FunFam" id="1.25.40.10:FF:002655">
    <property type="entry name" value="Cleavage stimulation factor subunit 3"/>
    <property type="match status" value="1"/>
</dbReference>
<feature type="non-terminal residue" evidence="14">
    <location>
        <position position="1015"/>
    </location>
</feature>
<dbReference type="OrthoDB" id="26282at2759"/>
<dbReference type="GO" id="GO:0005634">
    <property type="term" value="C:nucleus"/>
    <property type="evidence" value="ECO:0007669"/>
    <property type="project" value="UniProtKB-SubCell"/>
</dbReference>
<dbReference type="Pfam" id="PF05843">
    <property type="entry name" value="Suf"/>
    <property type="match status" value="1"/>
</dbReference>
<dbReference type="FunFam" id="1.25.40.1040:FF:000002">
    <property type="entry name" value="Cleavage stimulation factor subunit 3"/>
    <property type="match status" value="1"/>
</dbReference>
<dbReference type="SUPFAM" id="SSF48452">
    <property type="entry name" value="TPR-like"/>
    <property type="match status" value="1"/>
</dbReference>
<evidence type="ECO:0000256" key="11">
    <source>
        <dbReference type="ARBA" id="ARBA00078012"/>
    </source>
</evidence>
<evidence type="ECO:0000313" key="14">
    <source>
        <dbReference type="EMBL" id="KAG5322638.1"/>
    </source>
</evidence>
<dbReference type="EMBL" id="JAANIB010009280">
    <property type="protein sequence ID" value="KAG5322638.1"/>
    <property type="molecule type" value="Genomic_DNA"/>
</dbReference>
<dbReference type="InterPro" id="IPR011990">
    <property type="entry name" value="TPR-like_helical_dom_sf"/>
</dbReference>
<dbReference type="AlphaFoldDB" id="A0A836JJR5"/>
<dbReference type="GO" id="GO:0003729">
    <property type="term" value="F:mRNA binding"/>
    <property type="evidence" value="ECO:0007669"/>
    <property type="project" value="TreeGrafter"/>
</dbReference>
<evidence type="ECO:0000256" key="1">
    <source>
        <dbReference type="ARBA" id="ARBA00004123"/>
    </source>
</evidence>
<organism evidence="14 15">
    <name type="scientific">Acromyrmex heyeri</name>
    <dbReference type="NCBI Taxonomy" id="230685"/>
    <lineage>
        <taxon>Eukaryota</taxon>
        <taxon>Metazoa</taxon>
        <taxon>Ecdysozoa</taxon>
        <taxon>Arthropoda</taxon>
        <taxon>Hexapoda</taxon>
        <taxon>Insecta</taxon>
        <taxon>Pterygota</taxon>
        <taxon>Neoptera</taxon>
        <taxon>Endopterygota</taxon>
        <taxon>Hymenoptera</taxon>
        <taxon>Apocrita</taxon>
        <taxon>Aculeata</taxon>
        <taxon>Formicoidea</taxon>
        <taxon>Formicidae</taxon>
        <taxon>Myrmicinae</taxon>
        <taxon>Acromyrmex</taxon>
    </lineage>
</organism>
<accession>A0A836JJR5</accession>
<protein>
    <recommendedName>
        <fullName evidence="9">Cleavage stimulation factor subunit 3</fullName>
    </recommendedName>
    <alternativeName>
        <fullName evidence="10">CF-1 77 kDa subunit</fullName>
    </alternativeName>
    <alternativeName>
        <fullName evidence="11">Cleavage stimulation factor 77 kDa subunit</fullName>
    </alternativeName>
</protein>
<dbReference type="PANTHER" id="PTHR19980">
    <property type="entry name" value="RNA CLEAVAGE STIMULATION FACTOR"/>
    <property type="match status" value="1"/>
</dbReference>
<dbReference type="InterPro" id="IPR008847">
    <property type="entry name" value="Suf"/>
</dbReference>
<sequence>MSSSSRVSAKWTIRVAINPGAIRSAAAVDCSRYNDGPPPSNGRALCRRARDTFQMGSLLADLSARTRGLHLTSWSDHDEEAGKLKPGDLRRPSCHRGDLTLQFLNNQMPFMNQPISRHFFLCDYLNLSLSLQPVMARMPHQEAHSEFATNRFITKEDKIHCVKQREQLIANLNNVFDGPSKAAYQIQLENGNNDILQYSSITTSVIEIVNVESDTDINTESRTLEEKLESEINKETDELTDVVECLNNEQVVKINIPTKGRPTDTKRRRTTKTIQQIKKKRIYDVQLQKTRKRFAKISKLQINAAMIAAENDRQRNVLDKDWGNEKLQRAQKTVDESPYDLEAWSILIREAQIRPIIEVRPVFEKLVTVFPSAGRYWKIYIEQELFQRCLMKILNIELWKLYLSYVKETKASLTTYKEKMAQAYDFALDKIGMDIHSYSIWNDYVMFLKSVEAVGSYAENQKISAVRKVYQRGVINPMINMEQLWKDYMSFEQNINPIIAEKMAIERSRDYMNARRVAKELEAVTRGLNRSAPSIPPTGHPEEVKQVELWKKYIAWERSNPLRTEDTSLVARRVMFAIEQCLLCLGHHPAVWHQAAHFLELSSKILTEKGDVNAAKNLSDEAATMFERATNTLLSKNMLLYFAHADFEEGRVKYEKVHQIYQKFLDILDIDPTLAYVQYMKFARRAEGIKSARTVFKRAREDIRCKHHVYVAAALMEYYCTKDKTIAFRIFELGLKKFGDNPDYILCYIDYLSHLNEDNNTRVLFERVLSSGSSLEPEKSVDIWNRFLEFESNIGDLASIVKVEKRRSAVLEKIKEFEGKETAQLVDRYKFLDLYPCTAMELRSIGYMDVSSVARNSIGVIPRVPDPEEAIAALPRPDLSQMIPYKPKVNPLPGEHPVPGGSFPLPTAAAQLCTILPPPGCFRGPFVVVDLLMDVFSRIQLPDHAPLPEADNGCDTKLFDLAKSVHWIVDESNDGMSIGSKRRRTRLGGDDSEEEDLPPPPINDIYRQRQQKRVK</sequence>
<dbReference type="PANTHER" id="PTHR19980:SF0">
    <property type="entry name" value="CLEAVAGE STIMULATION FACTOR SUBUNIT 3"/>
    <property type="match status" value="1"/>
</dbReference>
<keyword evidence="4" id="KW-0677">Repeat</keyword>